<evidence type="ECO:0000256" key="1">
    <source>
        <dbReference type="ARBA" id="ARBA00000085"/>
    </source>
</evidence>
<dbReference type="InterPro" id="IPR055558">
    <property type="entry name" value="DUF7134"/>
</dbReference>
<dbReference type="PANTHER" id="PTHR24421:SF10">
    <property type="entry name" value="NITRATE_NITRITE SENSOR PROTEIN NARQ"/>
    <property type="match status" value="1"/>
</dbReference>
<keyword evidence="3" id="KW-0597">Phosphoprotein</keyword>
<feature type="coiled-coil region" evidence="9">
    <location>
        <begin position="189"/>
        <end position="216"/>
    </location>
</feature>
<proteinExistence type="predicted"/>
<evidence type="ECO:0000256" key="6">
    <source>
        <dbReference type="ARBA" id="ARBA00022777"/>
    </source>
</evidence>
<keyword evidence="11" id="KW-1133">Transmembrane helix</keyword>
<evidence type="ECO:0000256" key="5">
    <source>
        <dbReference type="ARBA" id="ARBA00022741"/>
    </source>
</evidence>
<dbReference type="Pfam" id="PF23539">
    <property type="entry name" value="DUF7134"/>
    <property type="match status" value="1"/>
</dbReference>
<dbReference type="RefSeq" id="WP_051210380.1">
    <property type="nucleotide sequence ID" value="NZ_CP037977.1"/>
</dbReference>
<evidence type="ECO:0000259" key="12">
    <source>
        <dbReference type="Pfam" id="PF07730"/>
    </source>
</evidence>
<dbReference type="GO" id="GO:0046983">
    <property type="term" value="F:protein dimerization activity"/>
    <property type="evidence" value="ECO:0007669"/>
    <property type="project" value="InterPro"/>
</dbReference>
<evidence type="ECO:0000256" key="8">
    <source>
        <dbReference type="ARBA" id="ARBA00023012"/>
    </source>
</evidence>
<evidence type="ECO:0000256" key="7">
    <source>
        <dbReference type="ARBA" id="ARBA00022840"/>
    </source>
</evidence>
<dbReference type="EC" id="2.7.13.3" evidence="2"/>
<keyword evidence="5" id="KW-0547">Nucleotide-binding</keyword>
<feature type="transmembrane region" description="Helical" evidence="11">
    <location>
        <begin position="164"/>
        <end position="185"/>
    </location>
</feature>
<keyword evidence="9" id="KW-0175">Coiled coil</keyword>
<dbReference type="GO" id="GO:0005524">
    <property type="term" value="F:ATP binding"/>
    <property type="evidence" value="ECO:0007669"/>
    <property type="project" value="UniProtKB-KW"/>
</dbReference>
<dbReference type="EMBL" id="PSWU01000001">
    <property type="protein sequence ID" value="PPI17102.1"/>
    <property type="molecule type" value="Genomic_DNA"/>
</dbReference>
<evidence type="ECO:0000256" key="2">
    <source>
        <dbReference type="ARBA" id="ARBA00012438"/>
    </source>
</evidence>
<feature type="transmembrane region" description="Helical" evidence="11">
    <location>
        <begin position="124"/>
        <end position="144"/>
    </location>
</feature>
<evidence type="ECO:0000256" key="9">
    <source>
        <dbReference type="SAM" id="Coils"/>
    </source>
</evidence>
<dbReference type="Gene3D" id="3.30.565.10">
    <property type="entry name" value="Histidine kinase-like ATPase, C-terminal domain"/>
    <property type="match status" value="1"/>
</dbReference>
<feature type="transmembrane region" description="Helical" evidence="11">
    <location>
        <begin position="100"/>
        <end position="117"/>
    </location>
</feature>
<evidence type="ECO:0000256" key="4">
    <source>
        <dbReference type="ARBA" id="ARBA00022679"/>
    </source>
</evidence>
<evidence type="ECO:0000313" key="15">
    <source>
        <dbReference type="Proteomes" id="UP000237966"/>
    </source>
</evidence>
<organism evidence="14 15">
    <name type="scientific">Rathayibacter toxicus</name>
    <dbReference type="NCBI Taxonomy" id="145458"/>
    <lineage>
        <taxon>Bacteria</taxon>
        <taxon>Bacillati</taxon>
        <taxon>Actinomycetota</taxon>
        <taxon>Actinomycetes</taxon>
        <taxon>Micrococcales</taxon>
        <taxon>Microbacteriaceae</taxon>
        <taxon>Rathayibacter</taxon>
    </lineage>
</organism>
<dbReference type="GO" id="GO:0016020">
    <property type="term" value="C:membrane"/>
    <property type="evidence" value="ECO:0007669"/>
    <property type="project" value="InterPro"/>
</dbReference>
<comment type="catalytic activity">
    <reaction evidence="1">
        <text>ATP + protein L-histidine = ADP + protein N-phospho-L-histidine.</text>
        <dbReference type="EC" id="2.7.13.3"/>
    </reaction>
</comment>
<feature type="transmembrane region" description="Helical" evidence="11">
    <location>
        <begin position="76"/>
        <end position="94"/>
    </location>
</feature>
<dbReference type="InterPro" id="IPR011712">
    <property type="entry name" value="Sig_transdc_His_kin_sub3_dim/P"/>
</dbReference>
<reference evidence="14 15" key="1">
    <citation type="submission" date="2018-02" db="EMBL/GenBank/DDBJ databases">
        <title>Bacteriophage NCPPB3778 and a type I-E CRISPR drive the evolution of the US Biological Select Agent, Rathayibacter toxicus.</title>
        <authorList>
            <person name="Davis E.W.II."/>
            <person name="Tabima J.F."/>
            <person name="Weisberg A.J."/>
            <person name="Lopes L.D."/>
            <person name="Wiseman M.S."/>
            <person name="Wiseman M.S."/>
            <person name="Pupko T."/>
            <person name="Belcher M.S."/>
            <person name="Sechler A.J."/>
            <person name="Tancos M.A."/>
            <person name="Schroeder B.K."/>
            <person name="Murray T.D."/>
            <person name="Luster D.G."/>
            <person name="Schneider W.L."/>
            <person name="Rogers E."/>
            <person name="Andreote F.D."/>
            <person name="Grunwald N.J."/>
            <person name="Putnam M.L."/>
            <person name="Chang J.H."/>
        </authorList>
    </citation>
    <scope>NUCLEOTIDE SEQUENCE [LARGE SCALE GENOMIC DNA]</scope>
    <source>
        <strain evidence="14 15">FH99</strain>
    </source>
</reference>
<keyword evidence="7" id="KW-0067">ATP-binding</keyword>
<keyword evidence="11" id="KW-0812">Transmembrane</keyword>
<dbReference type="OrthoDB" id="227596at2"/>
<protein>
    <recommendedName>
        <fullName evidence="2">histidine kinase</fullName>
        <ecNumber evidence="2">2.7.13.3</ecNumber>
    </recommendedName>
</protein>
<accession>A0A2S5Y9W9</accession>
<dbReference type="InterPro" id="IPR050482">
    <property type="entry name" value="Sensor_HK_TwoCompSys"/>
</dbReference>
<evidence type="ECO:0000256" key="10">
    <source>
        <dbReference type="SAM" id="MobiDB-lite"/>
    </source>
</evidence>
<feature type="region of interest" description="Disordered" evidence="10">
    <location>
        <begin position="430"/>
        <end position="458"/>
    </location>
</feature>
<name>A0A2S5Y9W9_9MICO</name>
<dbReference type="GO" id="GO:0000155">
    <property type="term" value="F:phosphorelay sensor kinase activity"/>
    <property type="evidence" value="ECO:0007669"/>
    <property type="project" value="InterPro"/>
</dbReference>
<keyword evidence="4" id="KW-0808">Transferase</keyword>
<feature type="domain" description="DUF7134" evidence="13">
    <location>
        <begin position="21"/>
        <end position="152"/>
    </location>
</feature>
<evidence type="ECO:0000256" key="11">
    <source>
        <dbReference type="SAM" id="Phobius"/>
    </source>
</evidence>
<comment type="caution">
    <text evidence="14">The sequence shown here is derived from an EMBL/GenBank/DDBJ whole genome shotgun (WGS) entry which is preliminary data.</text>
</comment>
<keyword evidence="8" id="KW-0902">Two-component regulatory system</keyword>
<dbReference type="PANTHER" id="PTHR24421">
    <property type="entry name" value="NITRATE/NITRITE SENSOR PROTEIN NARX-RELATED"/>
    <property type="match status" value="1"/>
</dbReference>
<evidence type="ECO:0000256" key="3">
    <source>
        <dbReference type="ARBA" id="ARBA00022553"/>
    </source>
</evidence>
<evidence type="ECO:0000259" key="13">
    <source>
        <dbReference type="Pfam" id="PF23539"/>
    </source>
</evidence>
<sequence>MSIGAVTDPFDPDWTRRPPGRANYLHDAASAGVLFVATFSSATLFASAELVNTADPRVSALWALALTLPLALRRRFPATVGLLVAVVYIIGLVLAVPESLFNEICLFLVIYTVGAWGRNRRVSLLVQIVIAVGMLSWLIASLAAGQQPGRAAPTQNSAGIFPPYFAESVLVLGANVLYFGSAYMFGETSRQSARRLEALEARTAELDEERELSSRQAVSSERLRIARELHDVVAHHVSVMGVQAGAARRVLAQDPEKAVAALSAIEKDARSAIEEMRRILVALRTEDTGPNLLTDAASTRGVEQLEELVAASTGSGLPTVFRTFGEPRAIPATVGLSLYRIAQESLTNVRKHAGRGACAEVRLVYFTDAVELKITNDAGAAPHPVAPTSCGLGQTGMIERAAAVGGWVQAGPLHDGYLVHAHIPLSPVTAHEQREDTDQIVFPPTSMGNLDRASRGNA</sequence>
<dbReference type="Proteomes" id="UP000237966">
    <property type="component" value="Unassembled WGS sequence"/>
</dbReference>
<dbReference type="Gene3D" id="1.20.5.1930">
    <property type="match status" value="1"/>
</dbReference>
<dbReference type="InterPro" id="IPR036890">
    <property type="entry name" value="HATPase_C_sf"/>
</dbReference>
<dbReference type="CDD" id="cd16917">
    <property type="entry name" value="HATPase_UhpB-NarQ-NarX-like"/>
    <property type="match status" value="1"/>
</dbReference>
<dbReference type="Pfam" id="PF07730">
    <property type="entry name" value="HisKA_3"/>
    <property type="match status" value="1"/>
</dbReference>
<keyword evidence="11" id="KW-0472">Membrane</keyword>
<feature type="domain" description="Signal transduction histidine kinase subgroup 3 dimerisation and phosphoacceptor" evidence="12">
    <location>
        <begin position="221"/>
        <end position="286"/>
    </location>
</feature>
<dbReference type="SUPFAM" id="SSF55874">
    <property type="entry name" value="ATPase domain of HSP90 chaperone/DNA topoisomerase II/histidine kinase"/>
    <property type="match status" value="1"/>
</dbReference>
<evidence type="ECO:0000313" key="14">
    <source>
        <dbReference type="EMBL" id="PPI17102.1"/>
    </source>
</evidence>
<keyword evidence="6 14" id="KW-0418">Kinase</keyword>
<dbReference type="AlphaFoldDB" id="A0A2S5Y9W9"/>
<gene>
    <name evidence="14" type="ORF">C5C51_00265</name>
</gene>